<gene>
    <name evidence="2" type="ORF">V6575_21665</name>
</gene>
<sequence>MRHVKNPHNNEHRHDHGHQHAHDHSHGKNHLHGHNHPGPDHLHSHVHGTSPKERTDELQTLAASFIDGFRAAEDKTSYLRLASIPFQLEGEDGLTQHLVDAKIVSHWQIGTASPAFASRELAYMPFPGSMVQSRETMTFTYVSLTNRDDIDLLTLLNKRLETETPQ</sequence>
<accession>A0ABU8TRY5</accession>
<comment type="caution">
    <text evidence="2">The sequence shown here is derived from an EMBL/GenBank/DDBJ whole genome shotgun (WGS) entry which is preliminary data.</text>
</comment>
<evidence type="ECO:0000313" key="2">
    <source>
        <dbReference type="EMBL" id="MEJ8476697.1"/>
    </source>
</evidence>
<dbReference type="EMBL" id="JBAKIA010000024">
    <property type="protein sequence ID" value="MEJ8476697.1"/>
    <property type="molecule type" value="Genomic_DNA"/>
</dbReference>
<dbReference type="RefSeq" id="WP_340277409.1">
    <property type="nucleotide sequence ID" value="NZ_JBAKIA010000024.1"/>
</dbReference>
<keyword evidence="3" id="KW-1185">Reference proteome</keyword>
<organism evidence="2 3">
    <name type="scientific">Roseibium algae</name>
    <dbReference type="NCBI Taxonomy" id="3123038"/>
    <lineage>
        <taxon>Bacteria</taxon>
        <taxon>Pseudomonadati</taxon>
        <taxon>Pseudomonadota</taxon>
        <taxon>Alphaproteobacteria</taxon>
        <taxon>Hyphomicrobiales</taxon>
        <taxon>Stappiaceae</taxon>
        <taxon>Roseibium</taxon>
    </lineage>
</organism>
<reference evidence="2 3" key="1">
    <citation type="submission" date="2024-02" db="EMBL/GenBank/DDBJ databases">
        <title>Roseibium algae sp. nov., isolated from marine alga (Grateloupia sp.), showing potential in myo-inositol conversion.</title>
        <authorList>
            <person name="Wang Y."/>
        </authorList>
    </citation>
    <scope>NUCLEOTIDE SEQUENCE [LARGE SCALE GENOMIC DNA]</scope>
    <source>
        <strain evidence="2 3">H3510</strain>
    </source>
</reference>
<evidence type="ECO:0000256" key="1">
    <source>
        <dbReference type="SAM" id="MobiDB-lite"/>
    </source>
</evidence>
<feature type="region of interest" description="Disordered" evidence="1">
    <location>
        <begin position="1"/>
        <end position="54"/>
    </location>
</feature>
<evidence type="ECO:0000313" key="3">
    <source>
        <dbReference type="Proteomes" id="UP001385499"/>
    </source>
</evidence>
<dbReference type="Proteomes" id="UP001385499">
    <property type="component" value="Unassembled WGS sequence"/>
</dbReference>
<name>A0ABU8TRY5_9HYPH</name>
<proteinExistence type="predicted"/>
<feature type="compositionally biased region" description="Basic and acidic residues" evidence="1">
    <location>
        <begin position="8"/>
        <end position="26"/>
    </location>
</feature>
<protein>
    <submittedName>
        <fullName evidence="2">Uncharacterized protein</fullName>
    </submittedName>
</protein>